<dbReference type="Proteomes" id="UP000308092">
    <property type="component" value="Unassembled WGS sequence"/>
</dbReference>
<sequence>MASRAFSTGARRMKKLDWKLKGTSVDVTWLTEQMDDSIDQVPGLESVVSGQVNGNPHPTPGNDDPYHGSVELYNQAGQRLTSAHCYPNGYVKFSKENKYKPVKLPPHPKAPAIPPAGPTTSKPDSQPTQSDSKSGLSGKK</sequence>
<organism evidence="3 4">
    <name type="scientific">Aspergillus tanneri</name>
    <dbReference type="NCBI Taxonomy" id="1220188"/>
    <lineage>
        <taxon>Eukaryota</taxon>
        <taxon>Fungi</taxon>
        <taxon>Dikarya</taxon>
        <taxon>Ascomycota</taxon>
        <taxon>Pezizomycotina</taxon>
        <taxon>Eurotiomycetes</taxon>
        <taxon>Eurotiomycetidae</taxon>
        <taxon>Eurotiales</taxon>
        <taxon>Aspergillaceae</taxon>
        <taxon>Aspergillus</taxon>
        <taxon>Aspergillus subgen. Circumdati</taxon>
    </lineage>
</organism>
<protein>
    <submittedName>
        <fullName evidence="3">Uncharacterized protein</fullName>
    </submittedName>
</protein>
<feature type="compositionally biased region" description="Pro residues" evidence="1">
    <location>
        <begin position="103"/>
        <end position="117"/>
    </location>
</feature>
<accession>A0A4S3J329</accession>
<evidence type="ECO:0000313" key="2">
    <source>
        <dbReference type="EMBL" id="KAA8642632.1"/>
    </source>
</evidence>
<name>A0A4S3J329_9EURO</name>
<dbReference type="GeneID" id="54334278"/>
<evidence type="ECO:0000313" key="3">
    <source>
        <dbReference type="EMBL" id="THC89085.1"/>
    </source>
</evidence>
<feature type="compositionally biased region" description="Polar residues" evidence="1">
    <location>
        <begin position="119"/>
        <end position="140"/>
    </location>
</feature>
<gene>
    <name evidence="2" type="ORF">ATNIH1004_011577</name>
    <name evidence="3" type="ORF">EYZ11_011474</name>
</gene>
<dbReference type="OrthoDB" id="5346621at2759"/>
<dbReference type="AlphaFoldDB" id="A0A4S3J329"/>
<reference evidence="3 4" key="1">
    <citation type="submission" date="2019-03" db="EMBL/GenBank/DDBJ databases">
        <title>The genome sequence of a newly discovered highly antifungal drug resistant Aspergillus species, Aspergillus tanneri NIH 1004.</title>
        <authorList>
            <person name="Mounaud S."/>
            <person name="Singh I."/>
            <person name="Joardar V."/>
            <person name="Pakala S."/>
            <person name="Pakala S."/>
            <person name="Venepally P."/>
            <person name="Hoover J."/>
            <person name="Nierman W."/>
            <person name="Chung J."/>
            <person name="Losada L."/>
        </authorList>
    </citation>
    <scope>NUCLEOTIDE SEQUENCE [LARGE SCALE GENOMIC DNA]</scope>
    <source>
        <strain evidence="3 4">NIH1004</strain>
    </source>
</reference>
<keyword evidence="4" id="KW-1185">Reference proteome</keyword>
<dbReference type="EMBL" id="SOSA01000713">
    <property type="protein sequence ID" value="THC89085.1"/>
    <property type="molecule type" value="Genomic_DNA"/>
</dbReference>
<evidence type="ECO:0000256" key="1">
    <source>
        <dbReference type="SAM" id="MobiDB-lite"/>
    </source>
</evidence>
<dbReference type="RefSeq" id="XP_033421994.1">
    <property type="nucleotide sequence ID" value="XM_033576139.1"/>
</dbReference>
<feature type="region of interest" description="Disordered" evidence="1">
    <location>
        <begin position="47"/>
        <end position="68"/>
    </location>
</feature>
<dbReference type="EMBL" id="QUQM01000008">
    <property type="protein sequence ID" value="KAA8642632.1"/>
    <property type="molecule type" value="Genomic_DNA"/>
</dbReference>
<proteinExistence type="predicted"/>
<evidence type="ECO:0000313" key="5">
    <source>
        <dbReference type="Proteomes" id="UP000324241"/>
    </source>
</evidence>
<dbReference type="Proteomes" id="UP000324241">
    <property type="component" value="Unassembled WGS sequence"/>
</dbReference>
<reference evidence="2 5" key="2">
    <citation type="submission" date="2019-08" db="EMBL/GenBank/DDBJ databases">
        <title>The genome sequence of a newly discovered highly antifungal drug resistant Aspergillus species, Aspergillus tanneri NIH 1004.</title>
        <authorList>
            <person name="Mounaud S."/>
            <person name="Singh I."/>
            <person name="Joardar V."/>
            <person name="Pakala S."/>
            <person name="Pakala S."/>
            <person name="Venepally P."/>
            <person name="Chung J.K."/>
            <person name="Losada L."/>
            <person name="Nierman W.C."/>
        </authorList>
    </citation>
    <scope>NUCLEOTIDE SEQUENCE [LARGE SCALE GENOMIC DNA]</scope>
    <source>
        <strain evidence="2 5">NIH1004</strain>
    </source>
</reference>
<dbReference type="VEuPathDB" id="FungiDB:EYZ11_011474"/>
<evidence type="ECO:0000313" key="4">
    <source>
        <dbReference type="Proteomes" id="UP000308092"/>
    </source>
</evidence>
<comment type="caution">
    <text evidence="3">The sequence shown here is derived from an EMBL/GenBank/DDBJ whole genome shotgun (WGS) entry which is preliminary data.</text>
</comment>
<feature type="region of interest" description="Disordered" evidence="1">
    <location>
        <begin position="99"/>
        <end position="140"/>
    </location>
</feature>